<feature type="transmembrane region" description="Helical" evidence="14">
    <location>
        <begin position="502"/>
        <end position="524"/>
    </location>
</feature>
<evidence type="ECO:0000313" key="18">
    <source>
        <dbReference type="WBParaSite" id="PDA_v2.g24623.t1"/>
    </source>
</evidence>
<proteinExistence type="inferred from homology"/>
<dbReference type="FunFam" id="3.40.50.300:FF:000479">
    <property type="entry name" value="Multidrug resistance protein 1A"/>
    <property type="match status" value="1"/>
</dbReference>
<feature type="domain" description="ABC transmembrane type-1" evidence="16">
    <location>
        <begin position="278"/>
        <end position="563"/>
    </location>
</feature>
<dbReference type="InterPro" id="IPR039421">
    <property type="entry name" value="Type_1_exporter"/>
</dbReference>
<evidence type="ECO:0000259" key="16">
    <source>
        <dbReference type="PROSITE" id="PS50929"/>
    </source>
</evidence>
<accession>A0A914QBS1</accession>
<dbReference type="InterPro" id="IPR003439">
    <property type="entry name" value="ABC_transporter-like_ATP-bd"/>
</dbReference>
<feature type="domain" description="ABC transporter" evidence="15">
    <location>
        <begin position="1"/>
        <end position="187"/>
    </location>
</feature>
<keyword evidence="12" id="KW-0325">Glycoprotein</keyword>
<dbReference type="EC" id="7.6.2.2" evidence="3"/>
<keyword evidence="9" id="KW-1278">Translocase</keyword>
<dbReference type="GO" id="GO:0005524">
    <property type="term" value="F:ATP binding"/>
    <property type="evidence" value="ECO:0007669"/>
    <property type="project" value="UniProtKB-KW"/>
</dbReference>
<dbReference type="PROSITE" id="PS50929">
    <property type="entry name" value="ABC_TM1F"/>
    <property type="match status" value="1"/>
</dbReference>
<evidence type="ECO:0000256" key="5">
    <source>
        <dbReference type="ARBA" id="ARBA00022692"/>
    </source>
</evidence>
<dbReference type="PROSITE" id="PS00211">
    <property type="entry name" value="ABC_TRANSPORTER_1"/>
    <property type="match status" value="2"/>
</dbReference>
<dbReference type="SUPFAM" id="SSF90123">
    <property type="entry name" value="ABC transporter transmembrane region"/>
    <property type="match status" value="1"/>
</dbReference>
<feature type="transmembrane region" description="Helical" evidence="14">
    <location>
        <begin position="536"/>
        <end position="558"/>
    </location>
</feature>
<dbReference type="InterPro" id="IPR011527">
    <property type="entry name" value="ABC1_TM_dom"/>
</dbReference>
<dbReference type="PANTHER" id="PTHR43394">
    <property type="entry name" value="ATP-DEPENDENT PERMEASE MDL1, MITOCHONDRIAL"/>
    <property type="match status" value="1"/>
</dbReference>
<dbReference type="AlphaFoldDB" id="A0A914QBS1"/>
<sequence>MRFYEPSKGSITLDGIHLEDLNLSWLRKTIGIVSQEPVLFATTVEENLKMGENISLKELIEACKTANAYDFITKLPQGFETLIGEGGVKLSGGQKQRLAIARALVGNPKILLLDEATSALDTESERLVQDALDRASEGRTTITIAHRLSTIKNADSIIVFEKGEIVEEGNHESLMEKAGAYAKLVSAQTINKHNSDDYESEKDYDSSDEFLRIRRKNASESADDSERLKRESIRISKSIANVDPKTDEDLNIERAKISTTFFDIFKYAKPEQRQFISGFLLSILTGMRYPTIAALLGKLFAVLAKLPEGEGLNEAIWISAGFLLLAVVSCLTTYFSGLFLGSAGEKMASRLRMAVFTNIMHQDGYYFDKPGHSVGKLTSRLASDAHHVQGAIDQRLSEVLIGISSLGSGILLCLWWGPLVTIVSLIPSIIFVTFKILMSNYLKKRGMIDLQIAEESAKIASEGIENVKTIQSLSRQDNIYANFCSASAKPHRRALIRGLFQSTIYALGLCFSGFNFSISYAIGIYMVRDGYTSPQILFQIIEALTVASITIIAAATYFPEYLRARLSAQIMFEMMNEEPKINAMAETGTNPTINGNIDLKNVTFSYPNGGKHLTLNNISISVLQGKNIALVGPSGSGKSTVIQLLERFYDTLNGFISIDKTDIRQMNVPWLRNASAVVGQENMLFNLTIKENISYGMKDVLMEKIIEASKLANIHEFIESLPEKYKTNIGNKGTQLSGGQRQRIAIARAIIRNPKILLLDEATSALDTESERIVQDALERASYGRTCITVAHRLSTIQNADLIVVIKDGKVIECGNHQQLLTRKGLYYRMVQKQHMD</sequence>
<keyword evidence="6" id="KW-0677">Repeat</keyword>
<dbReference type="FunFam" id="3.40.50.300:FF:000967">
    <property type="entry name" value="ABC multidrug transporter mdr4"/>
    <property type="match status" value="1"/>
</dbReference>
<dbReference type="GO" id="GO:0008559">
    <property type="term" value="F:ABC-type xenobiotic transporter activity"/>
    <property type="evidence" value="ECO:0007669"/>
    <property type="project" value="UniProtKB-EC"/>
</dbReference>
<evidence type="ECO:0000256" key="13">
    <source>
        <dbReference type="ARBA" id="ARBA00034018"/>
    </source>
</evidence>
<feature type="transmembrane region" description="Helical" evidence="14">
    <location>
        <begin position="423"/>
        <end position="442"/>
    </location>
</feature>
<organism evidence="17 18">
    <name type="scientific">Panagrolaimus davidi</name>
    <dbReference type="NCBI Taxonomy" id="227884"/>
    <lineage>
        <taxon>Eukaryota</taxon>
        <taxon>Metazoa</taxon>
        <taxon>Ecdysozoa</taxon>
        <taxon>Nematoda</taxon>
        <taxon>Chromadorea</taxon>
        <taxon>Rhabditida</taxon>
        <taxon>Tylenchina</taxon>
        <taxon>Panagrolaimomorpha</taxon>
        <taxon>Panagrolaimoidea</taxon>
        <taxon>Panagrolaimidae</taxon>
        <taxon>Panagrolaimus</taxon>
    </lineage>
</organism>
<dbReference type="PANTHER" id="PTHR43394:SF1">
    <property type="entry name" value="ATP-BINDING CASSETTE SUB-FAMILY B MEMBER 10, MITOCHONDRIAL"/>
    <property type="match status" value="1"/>
</dbReference>
<dbReference type="Proteomes" id="UP000887578">
    <property type="component" value="Unplaced"/>
</dbReference>
<evidence type="ECO:0000256" key="11">
    <source>
        <dbReference type="ARBA" id="ARBA00023136"/>
    </source>
</evidence>
<evidence type="ECO:0000256" key="2">
    <source>
        <dbReference type="ARBA" id="ARBA00007577"/>
    </source>
</evidence>
<keyword evidence="4" id="KW-0813">Transport</keyword>
<dbReference type="GO" id="GO:0016020">
    <property type="term" value="C:membrane"/>
    <property type="evidence" value="ECO:0007669"/>
    <property type="project" value="UniProtKB-SubCell"/>
</dbReference>
<dbReference type="InterPro" id="IPR027417">
    <property type="entry name" value="P-loop_NTPase"/>
</dbReference>
<feature type="transmembrane region" description="Helical" evidence="14">
    <location>
        <begin position="399"/>
        <end position="417"/>
    </location>
</feature>
<dbReference type="CDD" id="cd18578">
    <property type="entry name" value="ABC_6TM_Pgp_ABCB1_D2_like"/>
    <property type="match status" value="1"/>
</dbReference>
<keyword evidence="10 14" id="KW-1133">Transmembrane helix</keyword>
<keyword evidence="11 14" id="KW-0472">Membrane</keyword>
<feature type="domain" description="ABC transporter" evidence="15">
    <location>
        <begin position="597"/>
        <end position="833"/>
    </location>
</feature>
<keyword evidence="7" id="KW-0547">Nucleotide-binding</keyword>
<dbReference type="Gene3D" id="1.20.1560.10">
    <property type="entry name" value="ABC transporter type 1, transmembrane domain"/>
    <property type="match status" value="1"/>
</dbReference>
<evidence type="ECO:0000259" key="15">
    <source>
        <dbReference type="PROSITE" id="PS50893"/>
    </source>
</evidence>
<keyword evidence="5 14" id="KW-0812">Transmembrane</keyword>
<feature type="transmembrane region" description="Helical" evidence="14">
    <location>
        <begin position="316"/>
        <end position="343"/>
    </location>
</feature>
<evidence type="ECO:0000256" key="12">
    <source>
        <dbReference type="ARBA" id="ARBA00023180"/>
    </source>
</evidence>
<evidence type="ECO:0000256" key="3">
    <source>
        <dbReference type="ARBA" id="ARBA00012191"/>
    </source>
</evidence>
<evidence type="ECO:0000256" key="6">
    <source>
        <dbReference type="ARBA" id="ARBA00022737"/>
    </source>
</evidence>
<reference evidence="18" key="1">
    <citation type="submission" date="2022-11" db="UniProtKB">
        <authorList>
            <consortium name="WormBaseParasite"/>
        </authorList>
    </citation>
    <scope>IDENTIFICATION</scope>
</reference>
<protein>
    <recommendedName>
        <fullName evidence="3">ABC-type xenobiotic transporter</fullName>
        <ecNumber evidence="3">7.6.2.2</ecNumber>
    </recommendedName>
</protein>
<comment type="catalytic activity">
    <reaction evidence="13">
        <text>ATP + H2O + xenobioticSide 1 = ADP + phosphate + xenobioticSide 2.</text>
        <dbReference type="EC" id="7.6.2.2"/>
    </reaction>
</comment>
<evidence type="ECO:0000313" key="17">
    <source>
        <dbReference type="Proteomes" id="UP000887578"/>
    </source>
</evidence>
<evidence type="ECO:0000256" key="9">
    <source>
        <dbReference type="ARBA" id="ARBA00022967"/>
    </source>
</evidence>
<dbReference type="InterPro" id="IPR036640">
    <property type="entry name" value="ABC1_TM_sf"/>
</dbReference>
<dbReference type="Gene3D" id="3.40.50.300">
    <property type="entry name" value="P-loop containing nucleotide triphosphate hydrolases"/>
    <property type="match status" value="2"/>
</dbReference>
<evidence type="ECO:0000256" key="8">
    <source>
        <dbReference type="ARBA" id="ARBA00022840"/>
    </source>
</evidence>
<feature type="transmembrane region" description="Helical" evidence="14">
    <location>
        <begin position="275"/>
        <end position="296"/>
    </location>
</feature>
<evidence type="ECO:0000256" key="4">
    <source>
        <dbReference type="ARBA" id="ARBA00022448"/>
    </source>
</evidence>
<dbReference type="GO" id="GO:0016887">
    <property type="term" value="F:ATP hydrolysis activity"/>
    <property type="evidence" value="ECO:0007669"/>
    <property type="project" value="InterPro"/>
</dbReference>
<comment type="similarity">
    <text evidence="2">Belongs to the ABC transporter superfamily. ABCB family. Multidrug resistance exporter (TC 3.A.1.201) subfamily.</text>
</comment>
<name>A0A914QBS1_9BILA</name>
<dbReference type="WBParaSite" id="PDA_v2.g24623.t1">
    <property type="protein sequence ID" value="PDA_v2.g24623.t1"/>
    <property type="gene ID" value="PDA_v2.g24623"/>
</dbReference>
<dbReference type="Pfam" id="PF00664">
    <property type="entry name" value="ABC_membrane"/>
    <property type="match status" value="1"/>
</dbReference>
<dbReference type="PROSITE" id="PS50893">
    <property type="entry name" value="ABC_TRANSPORTER_2"/>
    <property type="match status" value="2"/>
</dbReference>
<dbReference type="InterPro" id="IPR017871">
    <property type="entry name" value="ABC_transporter-like_CS"/>
</dbReference>
<keyword evidence="17" id="KW-1185">Reference proteome</keyword>
<comment type="subcellular location">
    <subcellularLocation>
        <location evidence="1">Membrane</location>
        <topology evidence="1">Multi-pass membrane protein</topology>
    </subcellularLocation>
</comment>
<dbReference type="SUPFAM" id="SSF52540">
    <property type="entry name" value="P-loop containing nucleoside triphosphate hydrolases"/>
    <property type="match status" value="2"/>
</dbReference>
<dbReference type="SMART" id="SM00382">
    <property type="entry name" value="AAA"/>
    <property type="match status" value="2"/>
</dbReference>
<dbReference type="InterPro" id="IPR003593">
    <property type="entry name" value="AAA+_ATPase"/>
</dbReference>
<evidence type="ECO:0000256" key="14">
    <source>
        <dbReference type="SAM" id="Phobius"/>
    </source>
</evidence>
<evidence type="ECO:0000256" key="7">
    <source>
        <dbReference type="ARBA" id="ARBA00022741"/>
    </source>
</evidence>
<keyword evidence="8" id="KW-0067">ATP-binding</keyword>
<evidence type="ECO:0000256" key="1">
    <source>
        <dbReference type="ARBA" id="ARBA00004141"/>
    </source>
</evidence>
<dbReference type="Pfam" id="PF00005">
    <property type="entry name" value="ABC_tran"/>
    <property type="match status" value="2"/>
</dbReference>
<evidence type="ECO:0000256" key="10">
    <source>
        <dbReference type="ARBA" id="ARBA00022989"/>
    </source>
</evidence>
<dbReference type="GO" id="GO:0015421">
    <property type="term" value="F:ABC-type oligopeptide transporter activity"/>
    <property type="evidence" value="ECO:0007669"/>
    <property type="project" value="TreeGrafter"/>
</dbReference>